<dbReference type="PROSITE" id="PS51186">
    <property type="entry name" value="GNAT"/>
    <property type="match status" value="1"/>
</dbReference>
<evidence type="ECO:0000313" key="2">
    <source>
        <dbReference type="EMBL" id="QDV09299.1"/>
    </source>
</evidence>
<dbReference type="Gene3D" id="3.40.630.30">
    <property type="match status" value="1"/>
</dbReference>
<dbReference type="Pfam" id="PF13302">
    <property type="entry name" value="Acetyltransf_3"/>
    <property type="match status" value="1"/>
</dbReference>
<accession>A0A518EYY7</accession>
<dbReference type="PANTHER" id="PTHR43792:SF1">
    <property type="entry name" value="N-ACETYLTRANSFERASE DOMAIN-CONTAINING PROTEIN"/>
    <property type="match status" value="1"/>
</dbReference>
<dbReference type="AlphaFoldDB" id="A0A518EYY7"/>
<dbReference type="InterPro" id="IPR051531">
    <property type="entry name" value="N-acetyltransferase"/>
</dbReference>
<dbReference type="InterPro" id="IPR016181">
    <property type="entry name" value="Acyl_CoA_acyltransferase"/>
</dbReference>
<reference evidence="2 3" key="1">
    <citation type="submission" date="2019-02" db="EMBL/GenBank/DDBJ databases">
        <title>Deep-cultivation of Planctomycetes and their phenomic and genomic characterization uncovers novel biology.</title>
        <authorList>
            <person name="Wiegand S."/>
            <person name="Jogler M."/>
            <person name="Boedeker C."/>
            <person name="Pinto D."/>
            <person name="Vollmers J."/>
            <person name="Rivas-Marin E."/>
            <person name="Kohn T."/>
            <person name="Peeters S.H."/>
            <person name="Heuer A."/>
            <person name="Rast P."/>
            <person name="Oberbeckmann S."/>
            <person name="Bunk B."/>
            <person name="Jeske O."/>
            <person name="Meyerdierks A."/>
            <person name="Storesund J.E."/>
            <person name="Kallscheuer N."/>
            <person name="Luecker S."/>
            <person name="Lage O.M."/>
            <person name="Pohl T."/>
            <person name="Merkel B.J."/>
            <person name="Hornburger P."/>
            <person name="Mueller R.-W."/>
            <person name="Bruemmer F."/>
            <person name="Labrenz M."/>
            <person name="Spormann A.M."/>
            <person name="Op den Camp H."/>
            <person name="Overmann J."/>
            <person name="Amann R."/>
            <person name="Jetten M.S.M."/>
            <person name="Mascher T."/>
            <person name="Medema M.H."/>
            <person name="Devos D.P."/>
            <person name="Kaster A.-K."/>
            <person name="Ovreas L."/>
            <person name="Rohde M."/>
            <person name="Galperin M.Y."/>
            <person name="Jogler C."/>
        </authorList>
    </citation>
    <scope>NUCLEOTIDE SEQUENCE [LARGE SCALE GENOMIC DNA]</scope>
    <source>
        <strain evidence="2 3">Poly30</strain>
    </source>
</reference>
<dbReference type="PANTHER" id="PTHR43792">
    <property type="entry name" value="GNAT FAMILY, PUTATIVE (AFU_ORTHOLOGUE AFUA_3G00765)-RELATED-RELATED"/>
    <property type="match status" value="1"/>
</dbReference>
<dbReference type="Proteomes" id="UP000320390">
    <property type="component" value="Chromosome"/>
</dbReference>
<feature type="domain" description="N-acetyltransferase" evidence="1">
    <location>
        <begin position="8"/>
        <end position="166"/>
    </location>
</feature>
<keyword evidence="2" id="KW-0808">Transferase</keyword>
<dbReference type="RefSeq" id="WP_145203432.1">
    <property type="nucleotide sequence ID" value="NZ_CP036434.1"/>
</dbReference>
<dbReference type="OrthoDB" id="9795206at2"/>
<organism evidence="2 3">
    <name type="scientific">Saltatorellus ferox</name>
    <dbReference type="NCBI Taxonomy" id="2528018"/>
    <lineage>
        <taxon>Bacteria</taxon>
        <taxon>Pseudomonadati</taxon>
        <taxon>Planctomycetota</taxon>
        <taxon>Planctomycetia</taxon>
        <taxon>Planctomycetia incertae sedis</taxon>
        <taxon>Saltatorellus</taxon>
    </lineage>
</organism>
<sequence>MRIDTARLTLRPIAREDAPFLRDLVTEDEWLRWIGSRGVESLLDAERYIEDAILSSYAKHGHGLYLVSESSGGEPVGICGLLRRESLDAPDLGYAIAKQFCGRGYATEAAAATLRHAERDLGMSRVLAITDVDHVASHRVLEKAGMRSKGTTSSDDGAVLALFDIELSPG</sequence>
<dbReference type="SUPFAM" id="SSF55729">
    <property type="entry name" value="Acyl-CoA N-acyltransferases (Nat)"/>
    <property type="match status" value="1"/>
</dbReference>
<dbReference type="EMBL" id="CP036434">
    <property type="protein sequence ID" value="QDV09299.1"/>
    <property type="molecule type" value="Genomic_DNA"/>
</dbReference>
<dbReference type="InterPro" id="IPR000182">
    <property type="entry name" value="GNAT_dom"/>
</dbReference>
<evidence type="ECO:0000259" key="1">
    <source>
        <dbReference type="PROSITE" id="PS51186"/>
    </source>
</evidence>
<gene>
    <name evidence="2" type="ORF">Poly30_48570</name>
</gene>
<proteinExistence type="predicted"/>
<evidence type="ECO:0000313" key="3">
    <source>
        <dbReference type="Proteomes" id="UP000320390"/>
    </source>
</evidence>
<protein>
    <submittedName>
        <fullName evidence="2">Ribosomal-protein-S5-alanine N-acetyltransferase</fullName>
    </submittedName>
</protein>
<dbReference type="GO" id="GO:0016747">
    <property type="term" value="F:acyltransferase activity, transferring groups other than amino-acyl groups"/>
    <property type="evidence" value="ECO:0007669"/>
    <property type="project" value="InterPro"/>
</dbReference>
<keyword evidence="3" id="KW-1185">Reference proteome</keyword>
<name>A0A518EYY7_9BACT</name>